<feature type="transmembrane region" description="Helical" evidence="1">
    <location>
        <begin position="113"/>
        <end position="133"/>
    </location>
</feature>
<gene>
    <name evidence="2" type="ORF">Cspa_c55600</name>
</gene>
<name>M1N7G1_9CLOT</name>
<feature type="transmembrane region" description="Helical" evidence="1">
    <location>
        <begin position="171"/>
        <end position="189"/>
    </location>
</feature>
<dbReference type="KEGG" id="csr:Cspa_c55600"/>
<keyword evidence="1" id="KW-0812">Transmembrane</keyword>
<accession>M1N7G1</accession>
<evidence type="ECO:0000313" key="3">
    <source>
        <dbReference type="Proteomes" id="UP000011728"/>
    </source>
</evidence>
<protein>
    <recommendedName>
        <fullName evidence="4">Transmembrane protein</fullName>
    </recommendedName>
</protein>
<dbReference type="PATRIC" id="fig|931276.5.peg.5615"/>
<feature type="transmembrane region" description="Helical" evidence="1">
    <location>
        <begin position="139"/>
        <end position="159"/>
    </location>
</feature>
<evidence type="ECO:0000256" key="1">
    <source>
        <dbReference type="SAM" id="Phobius"/>
    </source>
</evidence>
<sequence>MKIKKRLANHYKIWFIILAALIIIGVLFIKPQIGIADQGDFDRIMSISGLKLLDSDVNNPNFCRFFKYIVTDYQISDLQHIILTVFGSSLTYIIIIISTICKLFGQTVFKTQYLSIIYSIVYISAFSIILRSLNIKNNIKLIVLTILILFIFFDGNYLIWFNSLYGEPMMFVTLVLFIASVLNYTYYKYVIKGSEKIMSKLFFVLFTAVLFIGSKLQVLTSLPFILFLVGKIIWDNRHSLSKMNLSILCAFYCILIIYPSGISYHSHNLNKSTQYDSVFYGILKESKTPEQDLIDLGLNPDMSVEAGKSAFLDESKYVKYLPTKSELTDKEFYNKISNFKIAIFYLTHPRRLLTGMEYTASKSFNISTGLGKYYRSYSETPVKEFHRFTFWSSLKQTVLPHNLYFIISSYIILLVFSLYKYIKSKANLEIKTKILLLWTIMLISVVQFPMPFVGNGYADTSKQLFLFNFIFDGLLISIVTIVISKLIDLIKIK</sequence>
<feature type="transmembrane region" description="Helical" evidence="1">
    <location>
        <begin position="12"/>
        <end position="29"/>
    </location>
</feature>
<dbReference type="AlphaFoldDB" id="M1N7G1"/>
<feature type="transmembrane region" description="Helical" evidence="1">
    <location>
        <begin position="201"/>
        <end position="233"/>
    </location>
</feature>
<evidence type="ECO:0008006" key="4">
    <source>
        <dbReference type="Google" id="ProtNLM"/>
    </source>
</evidence>
<dbReference type="STRING" id="36745.CLSAP_53090"/>
<feature type="transmembrane region" description="Helical" evidence="1">
    <location>
        <begin position="245"/>
        <end position="264"/>
    </location>
</feature>
<feature type="transmembrane region" description="Helical" evidence="1">
    <location>
        <begin position="434"/>
        <end position="453"/>
    </location>
</feature>
<keyword evidence="3" id="KW-1185">Reference proteome</keyword>
<reference evidence="2 3" key="1">
    <citation type="submission" date="2013-02" db="EMBL/GenBank/DDBJ databases">
        <title>Genome sequence of Clostridium saccharoperbutylacetonicum N1-4(HMT).</title>
        <authorList>
            <person name="Poehlein A."/>
            <person name="Daniel R."/>
        </authorList>
    </citation>
    <scope>NUCLEOTIDE SEQUENCE [LARGE SCALE GENOMIC DNA]</scope>
    <source>
        <strain evidence="3">N1-4(HMT)</strain>
    </source>
</reference>
<proteinExistence type="predicted"/>
<dbReference type="EMBL" id="CP004121">
    <property type="protein sequence ID" value="AGF59302.1"/>
    <property type="molecule type" value="Genomic_DNA"/>
</dbReference>
<dbReference type="HOGENOM" id="CLU_043388_0_0_9"/>
<evidence type="ECO:0000313" key="2">
    <source>
        <dbReference type="EMBL" id="AGF59302.1"/>
    </source>
</evidence>
<feature type="transmembrane region" description="Helical" evidence="1">
    <location>
        <begin position="465"/>
        <end position="487"/>
    </location>
</feature>
<dbReference type="RefSeq" id="WP_015395609.1">
    <property type="nucleotide sequence ID" value="NC_020291.1"/>
</dbReference>
<dbReference type="Proteomes" id="UP000011728">
    <property type="component" value="Chromosome"/>
</dbReference>
<dbReference type="eggNOG" id="ENOG502ZBFR">
    <property type="taxonomic scope" value="Bacteria"/>
</dbReference>
<feature type="transmembrane region" description="Helical" evidence="1">
    <location>
        <begin position="81"/>
        <end position="101"/>
    </location>
</feature>
<dbReference type="OrthoDB" id="129479at2"/>
<feature type="transmembrane region" description="Helical" evidence="1">
    <location>
        <begin position="403"/>
        <end position="422"/>
    </location>
</feature>
<keyword evidence="1" id="KW-0472">Membrane</keyword>
<keyword evidence="1" id="KW-1133">Transmembrane helix</keyword>
<organism evidence="2 3">
    <name type="scientific">Clostridium saccharoperbutylacetonicum N1-4(HMT)</name>
    <dbReference type="NCBI Taxonomy" id="931276"/>
    <lineage>
        <taxon>Bacteria</taxon>
        <taxon>Bacillati</taxon>
        <taxon>Bacillota</taxon>
        <taxon>Clostridia</taxon>
        <taxon>Eubacteriales</taxon>
        <taxon>Clostridiaceae</taxon>
        <taxon>Clostridium</taxon>
    </lineage>
</organism>